<dbReference type="AlphaFoldDB" id="A0A9Q8LHH5"/>
<reference evidence="1" key="1">
    <citation type="submission" date="2021-12" db="EMBL/GenBank/DDBJ databases">
        <authorList>
            <person name="Zaccaron A."/>
            <person name="Stergiopoulos I."/>
        </authorList>
    </citation>
    <scope>NUCLEOTIDE SEQUENCE</scope>
    <source>
        <strain evidence="1">Race5_Kim</strain>
    </source>
</reference>
<sequence length="83" mass="9328">MVLWTYGMMLRNAPWTGQLKVFLDEGRSGDVETFILMGKGHVESVLATGIALFEGNYPNELQGNLPQLVRSLCELMRELVTLK</sequence>
<protein>
    <submittedName>
        <fullName evidence="1">Uncharacterized protein</fullName>
    </submittedName>
</protein>
<gene>
    <name evidence="1" type="ORF">CLAFUR5_06050</name>
</gene>
<evidence type="ECO:0000313" key="2">
    <source>
        <dbReference type="Proteomes" id="UP000756132"/>
    </source>
</evidence>
<keyword evidence="2" id="KW-1185">Reference proteome</keyword>
<dbReference type="EMBL" id="CP090167">
    <property type="protein sequence ID" value="UJO17493.1"/>
    <property type="molecule type" value="Genomic_DNA"/>
</dbReference>
<reference evidence="1" key="2">
    <citation type="journal article" date="2022" name="Microb. Genom.">
        <title>A chromosome-scale genome assembly of the tomato pathogen Cladosporium fulvum reveals a compartmentalized genome architecture and the presence of a dispensable chromosome.</title>
        <authorList>
            <person name="Zaccaron A.Z."/>
            <person name="Chen L.H."/>
            <person name="Samaras A."/>
            <person name="Stergiopoulos I."/>
        </authorList>
    </citation>
    <scope>NUCLEOTIDE SEQUENCE</scope>
    <source>
        <strain evidence="1">Race5_Kim</strain>
    </source>
</reference>
<dbReference type="Proteomes" id="UP000756132">
    <property type="component" value="Chromosome 5"/>
</dbReference>
<dbReference type="KEGG" id="ffu:CLAFUR5_06050"/>
<dbReference type="RefSeq" id="XP_047761859.1">
    <property type="nucleotide sequence ID" value="XM_047905198.1"/>
</dbReference>
<proteinExistence type="predicted"/>
<organism evidence="1 2">
    <name type="scientific">Passalora fulva</name>
    <name type="common">Tomato leaf mold</name>
    <name type="synonym">Cladosporium fulvum</name>
    <dbReference type="NCBI Taxonomy" id="5499"/>
    <lineage>
        <taxon>Eukaryota</taxon>
        <taxon>Fungi</taxon>
        <taxon>Dikarya</taxon>
        <taxon>Ascomycota</taxon>
        <taxon>Pezizomycotina</taxon>
        <taxon>Dothideomycetes</taxon>
        <taxon>Dothideomycetidae</taxon>
        <taxon>Mycosphaerellales</taxon>
        <taxon>Mycosphaerellaceae</taxon>
        <taxon>Fulvia</taxon>
    </lineage>
</organism>
<dbReference type="GeneID" id="71985928"/>
<name>A0A9Q8LHH5_PASFU</name>
<accession>A0A9Q8LHH5</accession>
<evidence type="ECO:0000313" key="1">
    <source>
        <dbReference type="EMBL" id="UJO17493.1"/>
    </source>
</evidence>